<organism evidence="2 3">
    <name type="scientific">Aliikangiella coralliicola</name>
    <dbReference type="NCBI Taxonomy" id="2592383"/>
    <lineage>
        <taxon>Bacteria</taxon>
        <taxon>Pseudomonadati</taxon>
        <taxon>Pseudomonadota</taxon>
        <taxon>Gammaproteobacteria</taxon>
        <taxon>Oceanospirillales</taxon>
        <taxon>Pleioneaceae</taxon>
        <taxon>Aliikangiella</taxon>
    </lineage>
</organism>
<dbReference type="EMBL" id="VIKS01000015">
    <property type="protein sequence ID" value="TQV82916.1"/>
    <property type="molecule type" value="Genomic_DNA"/>
</dbReference>
<sequence length="297" mass="33132">MNESNAFQPLSEAQRLAYLQAMEVPLWIPRDLPEYEVELEIESENAQQIAMAPVESVAQKIDQSISEIKASAASDKMPTENFAGVNESKEVEAKHNNTTNTHKTNHAQSQIGETEQPVVHAVSQTTAQKKLVSGSYLKLISWRSTNKADKRLLIICRHHKDQPAQSFARSNGPSQFMSDYLKALQEYVAVSGAEIEMRLAHLTEAGLGSDCEPMTQKLTELKPDLVLVLGEEGVRHLFDKDATVSEQRGKLQQMEGGFEALVSYHPYSLISDPPLKRNALEDLRLVAKALLREEKLI</sequence>
<comment type="caution">
    <text evidence="2">The sequence shown here is derived from an EMBL/GenBank/DDBJ whole genome shotgun (WGS) entry which is preliminary data.</text>
</comment>
<reference evidence="2 3" key="1">
    <citation type="submission" date="2019-07" db="EMBL/GenBank/DDBJ databases">
        <title>Draft genome for Aliikangiella sp. M105.</title>
        <authorList>
            <person name="Wang G."/>
        </authorList>
    </citation>
    <scope>NUCLEOTIDE SEQUENCE [LARGE SCALE GENOMIC DNA]</scope>
    <source>
        <strain evidence="2 3">M105</strain>
    </source>
</reference>
<dbReference type="InterPro" id="IPR036895">
    <property type="entry name" value="Uracil-DNA_glycosylase-like_sf"/>
</dbReference>
<evidence type="ECO:0000313" key="3">
    <source>
        <dbReference type="Proteomes" id="UP000315439"/>
    </source>
</evidence>
<evidence type="ECO:0008006" key="4">
    <source>
        <dbReference type="Google" id="ProtNLM"/>
    </source>
</evidence>
<dbReference type="Gene3D" id="3.40.470.10">
    <property type="entry name" value="Uracil-DNA glycosylase-like domain"/>
    <property type="match status" value="1"/>
</dbReference>
<dbReference type="OrthoDB" id="5290748at2"/>
<accession>A0A545U0C3</accession>
<dbReference type="AlphaFoldDB" id="A0A545U0C3"/>
<evidence type="ECO:0000256" key="1">
    <source>
        <dbReference type="SAM" id="MobiDB-lite"/>
    </source>
</evidence>
<protein>
    <recommendedName>
        <fullName evidence="4">Uracil-DNA glycosylase-like domain-containing protein</fullName>
    </recommendedName>
</protein>
<dbReference type="SUPFAM" id="SSF52141">
    <property type="entry name" value="Uracil-DNA glycosylase-like"/>
    <property type="match status" value="1"/>
</dbReference>
<name>A0A545U0C3_9GAMM</name>
<dbReference type="RefSeq" id="WP_142934651.1">
    <property type="nucleotide sequence ID" value="NZ_ML660171.1"/>
</dbReference>
<keyword evidence="3" id="KW-1185">Reference proteome</keyword>
<evidence type="ECO:0000313" key="2">
    <source>
        <dbReference type="EMBL" id="TQV82916.1"/>
    </source>
</evidence>
<feature type="region of interest" description="Disordered" evidence="1">
    <location>
        <begin position="95"/>
        <end position="116"/>
    </location>
</feature>
<proteinExistence type="predicted"/>
<dbReference type="Proteomes" id="UP000315439">
    <property type="component" value="Unassembled WGS sequence"/>
</dbReference>
<gene>
    <name evidence="2" type="ORF">FLL46_24405</name>
</gene>